<reference evidence="5" key="1">
    <citation type="journal article" date="2019" name="Int. J. Syst. Evol. Microbiol.">
        <title>The Global Catalogue of Microorganisms (GCM) 10K type strain sequencing project: providing services to taxonomists for standard genome sequencing and annotation.</title>
        <authorList>
            <consortium name="The Broad Institute Genomics Platform"/>
            <consortium name="The Broad Institute Genome Sequencing Center for Infectious Disease"/>
            <person name="Wu L."/>
            <person name="Ma J."/>
        </authorList>
    </citation>
    <scope>NUCLEOTIDE SEQUENCE [LARGE SCALE GENOMIC DNA]</scope>
    <source>
        <strain evidence="5">WYCCWR 12678</strain>
    </source>
</reference>
<gene>
    <name evidence="4" type="ORF">ACFO8Q_23465</name>
</gene>
<dbReference type="InterPro" id="IPR052553">
    <property type="entry name" value="CbiG_hydrolase"/>
</dbReference>
<organism evidence="4 5">
    <name type="scientific">Effusibacillus consociatus</name>
    <dbReference type="NCBI Taxonomy" id="1117041"/>
    <lineage>
        <taxon>Bacteria</taxon>
        <taxon>Bacillati</taxon>
        <taxon>Bacillota</taxon>
        <taxon>Bacilli</taxon>
        <taxon>Bacillales</taxon>
        <taxon>Alicyclobacillaceae</taxon>
        <taxon>Effusibacillus</taxon>
    </lineage>
</organism>
<dbReference type="InterPro" id="IPR038029">
    <property type="entry name" value="GbiG_N_sf"/>
</dbReference>
<feature type="domain" description="Cobalamin synthesis G N-terminal" evidence="2">
    <location>
        <begin position="61"/>
        <end position="140"/>
    </location>
</feature>
<dbReference type="PANTHER" id="PTHR37477">
    <property type="entry name" value="COBALT-PRECORRIN-5A HYDROLASE"/>
    <property type="match status" value="1"/>
</dbReference>
<protein>
    <submittedName>
        <fullName evidence="4">Cobalt-precorrin 5A hydrolase</fullName>
    </submittedName>
</protein>
<evidence type="ECO:0000313" key="5">
    <source>
        <dbReference type="Proteomes" id="UP001596002"/>
    </source>
</evidence>
<dbReference type="Pfam" id="PF11761">
    <property type="entry name" value="CbiG_mid"/>
    <property type="match status" value="1"/>
</dbReference>
<dbReference type="InterPro" id="IPR021744">
    <property type="entry name" value="CbiG_N"/>
</dbReference>
<sequence length="384" mass="41856">MRIAENPKPYAIVGITKHGAELARQLADQMPDADLYLSEKFLQEGDEETVYSFPTNVRLLLEQIFHNYEGWILLISLGAVVRMIAPVLKDKKVDPAVVVVDDKAQFAISVLSGHLGGANALTERVAGILGAAPVVTTASDVSGTIAVDLLGREFGWKIDDDRQVTPASAAVVNEEPVVVIQETGETNWWKRKSPIPKQIQVVGCVEEARAIRAQGYNAVLWVSDRLLTEDQLSIAPYRVVYRPKSIVLGLGCNRGTSLEEIENVVFTTLEQQRLSWKSVACIATISLKKDEEGFLALSQKYGWPLVAYEPEELNRVPIPNPSDTVHKFTGAYGVSEPAAMLSASTDQLLLEKTASGNVTIALARVNFSKKSSTTPAVEGMEVPS</sequence>
<proteinExistence type="predicted"/>
<keyword evidence="5" id="KW-1185">Reference proteome</keyword>
<dbReference type="InterPro" id="IPR002750">
    <property type="entry name" value="CobE/GbiG_C"/>
</dbReference>
<dbReference type="InterPro" id="IPR036518">
    <property type="entry name" value="CobE/GbiG_C_sf"/>
</dbReference>
<dbReference type="Gene3D" id="3.30.420.180">
    <property type="entry name" value="CobE/GbiG C-terminal domain"/>
    <property type="match status" value="1"/>
</dbReference>
<accession>A0ABV9Q7R0</accession>
<dbReference type="SUPFAM" id="SSF159664">
    <property type="entry name" value="CobE/GbiG C-terminal domain-like"/>
    <property type="match status" value="1"/>
</dbReference>
<evidence type="ECO:0000259" key="1">
    <source>
        <dbReference type="Pfam" id="PF01890"/>
    </source>
</evidence>
<dbReference type="SUPFAM" id="SSF159672">
    <property type="entry name" value="CbiG N-terminal domain-like"/>
    <property type="match status" value="1"/>
</dbReference>
<dbReference type="GO" id="GO:0016787">
    <property type="term" value="F:hydrolase activity"/>
    <property type="evidence" value="ECO:0007669"/>
    <property type="project" value="UniProtKB-KW"/>
</dbReference>
<dbReference type="InterPro" id="IPR021745">
    <property type="entry name" value="CbiG_mid"/>
</dbReference>
<comment type="caution">
    <text evidence="4">The sequence shown here is derived from an EMBL/GenBank/DDBJ whole genome shotgun (WGS) entry which is preliminary data.</text>
</comment>
<feature type="domain" description="Cobalamin biosynthesis central region" evidence="3">
    <location>
        <begin position="145"/>
        <end position="243"/>
    </location>
</feature>
<dbReference type="Proteomes" id="UP001596002">
    <property type="component" value="Unassembled WGS sequence"/>
</dbReference>
<dbReference type="EMBL" id="JBHSHC010000157">
    <property type="protein sequence ID" value="MFC4770239.1"/>
    <property type="molecule type" value="Genomic_DNA"/>
</dbReference>
<evidence type="ECO:0000259" key="2">
    <source>
        <dbReference type="Pfam" id="PF11760"/>
    </source>
</evidence>
<feature type="domain" description="CobE/GbiG C-terminal" evidence="1">
    <location>
        <begin position="246"/>
        <end position="363"/>
    </location>
</feature>
<dbReference type="RefSeq" id="WP_380029659.1">
    <property type="nucleotide sequence ID" value="NZ_JBHSHC010000157.1"/>
</dbReference>
<dbReference type="Pfam" id="PF01890">
    <property type="entry name" value="CbiG_C"/>
    <property type="match status" value="1"/>
</dbReference>
<dbReference type="PANTHER" id="PTHR37477:SF1">
    <property type="entry name" value="COBALT-PRECORRIN-5A HYDROLASE"/>
    <property type="match status" value="1"/>
</dbReference>
<dbReference type="Pfam" id="PF11760">
    <property type="entry name" value="CbiG_N"/>
    <property type="match status" value="1"/>
</dbReference>
<name>A0ABV9Q7R0_9BACL</name>
<dbReference type="Gene3D" id="3.40.50.11220">
    <property type="match status" value="1"/>
</dbReference>
<evidence type="ECO:0000259" key="3">
    <source>
        <dbReference type="Pfam" id="PF11761"/>
    </source>
</evidence>
<keyword evidence="4" id="KW-0378">Hydrolase</keyword>
<evidence type="ECO:0000313" key="4">
    <source>
        <dbReference type="EMBL" id="MFC4770239.1"/>
    </source>
</evidence>